<evidence type="ECO:0000313" key="1">
    <source>
        <dbReference type="EMBL" id="MFC3033829.1"/>
    </source>
</evidence>
<dbReference type="InterPro" id="IPR011009">
    <property type="entry name" value="Kinase-like_dom_sf"/>
</dbReference>
<comment type="caution">
    <text evidence="1">The sequence shown here is derived from an EMBL/GenBank/DDBJ whole genome shotgun (WGS) entry which is preliminary data.</text>
</comment>
<dbReference type="EMBL" id="JBHRSD010000028">
    <property type="protein sequence ID" value="MFC3033829.1"/>
    <property type="molecule type" value="Genomic_DNA"/>
</dbReference>
<sequence length="440" mass="49570">MTRVAWLQQQLQTVDASCPSEASNKHSKMAISPFYFFRGSAGVYYADLAEGVITLPEALLTLPLTTVMGDCHISNFGFFSEEGAHGETLIFAPNDFDDACMGHAVWDLLRFLVSLPLAQQEGVRLKQLAINDQSPERDKAIVSAEQVKAAMKAFLTAYIAYNQNSLTGHITSQSALLAFSEKHILYKRWQKGLQRLSSGVAFLTKSTLAKEVDCSQLPLRFKEDETRFVRLPENERQALCHHFAPYLQDEILDCVERIDAGTGSNNMRRYYLLVGPQDMTLNDLPLCYLVEIKQQRVAAPLAYFADVHPSNRLNAAHLTVHCQRRMQRRPDLILDDALWQGEHYLIRSRHHARVGIDPEHITFGKRAASKDGFSQYAQACGEALALAHMRGDRRSLLFQRAAVDTLPQHIDVLVETALNYTEQVISDHQSLCQLLGDRQN</sequence>
<dbReference type="PANTHER" id="PTHR39441">
    <property type="entry name" value="DUF2252 DOMAIN-CONTAINING PROTEIN"/>
    <property type="match status" value="1"/>
</dbReference>
<accession>A0ABV7CMG1</accession>
<dbReference type="Pfam" id="PF10009">
    <property type="entry name" value="DUF2252"/>
    <property type="match status" value="1"/>
</dbReference>
<gene>
    <name evidence="1" type="ORF">ACFOEE_15005</name>
</gene>
<proteinExistence type="predicted"/>
<dbReference type="InterPro" id="IPR018721">
    <property type="entry name" value="DUF2252"/>
</dbReference>
<dbReference type="SUPFAM" id="SSF56112">
    <property type="entry name" value="Protein kinase-like (PK-like)"/>
    <property type="match status" value="1"/>
</dbReference>
<name>A0ABV7CMG1_9GAMM</name>
<dbReference type="RefSeq" id="WP_377125958.1">
    <property type="nucleotide sequence ID" value="NZ_JBHRSD010000028.1"/>
</dbReference>
<keyword evidence="2" id="KW-1185">Reference proteome</keyword>
<organism evidence="1 2">
    <name type="scientific">Pseudoalteromonas fenneropenaei</name>
    <dbReference type="NCBI Taxonomy" id="1737459"/>
    <lineage>
        <taxon>Bacteria</taxon>
        <taxon>Pseudomonadati</taxon>
        <taxon>Pseudomonadota</taxon>
        <taxon>Gammaproteobacteria</taxon>
        <taxon>Alteromonadales</taxon>
        <taxon>Pseudoalteromonadaceae</taxon>
        <taxon>Pseudoalteromonas</taxon>
    </lineage>
</organism>
<dbReference type="PANTHER" id="PTHR39441:SF1">
    <property type="entry name" value="DUF2252 DOMAIN-CONTAINING PROTEIN"/>
    <property type="match status" value="1"/>
</dbReference>
<evidence type="ECO:0000313" key="2">
    <source>
        <dbReference type="Proteomes" id="UP001595453"/>
    </source>
</evidence>
<protein>
    <submittedName>
        <fullName evidence="1">DUF2252 family protein</fullName>
    </submittedName>
</protein>
<reference evidence="2" key="1">
    <citation type="journal article" date="2019" name="Int. J. Syst. Evol. Microbiol.">
        <title>The Global Catalogue of Microorganisms (GCM) 10K type strain sequencing project: providing services to taxonomists for standard genome sequencing and annotation.</title>
        <authorList>
            <consortium name="The Broad Institute Genomics Platform"/>
            <consortium name="The Broad Institute Genome Sequencing Center for Infectious Disease"/>
            <person name="Wu L."/>
            <person name="Ma J."/>
        </authorList>
    </citation>
    <scope>NUCLEOTIDE SEQUENCE [LARGE SCALE GENOMIC DNA]</scope>
    <source>
        <strain evidence="2">KCTC 42730</strain>
    </source>
</reference>
<dbReference type="Proteomes" id="UP001595453">
    <property type="component" value="Unassembled WGS sequence"/>
</dbReference>